<keyword evidence="3" id="KW-1185">Reference proteome</keyword>
<accession>A0A9Q3GJE7</accession>
<evidence type="ECO:0000256" key="1">
    <source>
        <dbReference type="SAM" id="MobiDB-lite"/>
    </source>
</evidence>
<reference evidence="2" key="1">
    <citation type="submission" date="2021-03" db="EMBL/GenBank/DDBJ databases">
        <title>Draft genome sequence of rust myrtle Austropuccinia psidii MF-1, a brazilian biotype.</title>
        <authorList>
            <person name="Quecine M.C."/>
            <person name="Pachon D.M.R."/>
            <person name="Bonatelli M.L."/>
            <person name="Correr F.H."/>
            <person name="Franceschini L.M."/>
            <person name="Leite T.F."/>
            <person name="Margarido G.R.A."/>
            <person name="Almeida C.A."/>
            <person name="Ferrarezi J.A."/>
            <person name="Labate C.A."/>
        </authorList>
    </citation>
    <scope>NUCLEOTIDE SEQUENCE</scope>
    <source>
        <strain evidence="2">MF-1</strain>
    </source>
</reference>
<sequence>MTQSSAPRLRFTTNHWSIGSNGDESNCPVIQHPTQWSLICHQTLYTQLLILNFITLCACCANPLDTTYIGEAISHELHPISPTMGHSGLNSNAFSPPSLMQSVKWIHLHTSTPTGHVQHDTSNNSKGPVPHLRKHSNFKGSHKSQLAL</sequence>
<feature type="region of interest" description="Disordered" evidence="1">
    <location>
        <begin position="112"/>
        <end position="148"/>
    </location>
</feature>
<comment type="caution">
    <text evidence="2">The sequence shown here is derived from an EMBL/GenBank/DDBJ whole genome shotgun (WGS) entry which is preliminary data.</text>
</comment>
<feature type="compositionally biased region" description="Basic residues" evidence="1">
    <location>
        <begin position="131"/>
        <end position="142"/>
    </location>
</feature>
<evidence type="ECO:0000313" key="2">
    <source>
        <dbReference type="EMBL" id="MBW0468747.1"/>
    </source>
</evidence>
<feature type="compositionally biased region" description="Polar residues" evidence="1">
    <location>
        <begin position="112"/>
        <end position="126"/>
    </location>
</feature>
<proteinExistence type="predicted"/>
<evidence type="ECO:0000313" key="3">
    <source>
        <dbReference type="Proteomes" id="UP000765509"/>
    </source>
</evidence>
<dbReference type="EMBL" id="AVOT02001960">
    <property type="protein sequence ID" value="MBW0468747.1"/>
    <property type="molecule type" value="Genomic_DNA"/>
</dbReference>
<organism evidence="2 3">
    <name type="scientific">Austropuccinia psidii MF-1</name>
    <dbReference type="NCBI Taxonomy" id="1389203"/>
    <lineage>
        <taxon>Eukaryota</taxon>
        <taxon>Fungi</taxon>
        <taxon>Dikarya</taxon>
        <taxon>Basidiomycota</taxon>
        <taxon>Pucciniomycotina</taxon>
        <taxon>Pucciniomycetes</taxon>
        <taxon>Pucciniales</taxon>
        <taxon>Sphaerophragmiaceae</taxon>
        <taxon>Austropuccinia</taxon>
    </lineage>
</organism>
<protein>
    <submittedName>
        <fullName evidence="2">Uncharacterized protein</fullName>
    </submittedName>
</protein>
<name>A0A9Q3GJE7_9BASI</name>
<dbReference type="AlphaFoldDB" id="A0A9Q3GJE7"/>
<gene>
    <name evidence="2" type="ORF">O181_008462</name>
</gene>
<dbReference type="Proteomes" id="UP000765509">
    <property type="component" value="Unassembled WGS sequence"/>
</dbReference>